<accession>A0A364NL26</accession>
<dbReference type="SUPFAM" id="SSF50249">
    <property type="entry name" value="Nucleic acid-binding proteins"/>
    <property type="match status" value="1"/>
</dbReference>
<evidence type="ECO:0000256" key="1">
    <source>
        <dbReference type="ARBA" id="ARBA00003065"/>
    </source>
</evidence>
<dbReference type="InterPro" id="IPR042242">
    <property type="entry name" value="RecO_C"/>
</dbReference>
<dbReference type="GO" id="GO:0006310">
    <property type="term" value="P:DNA recombination"/>
    <property type="evidence" value="ECO:0007669"/>
    <property type="project" value="UniProtKB-UniRule"/>
</dbReference>
<keyword evidence="5 8" id="KW-0233">DNA recombination</keyword>
<name>A0A364NL26_9GAMM</name>
<reference evidence="10 11" key="1">
    <citation type="submission" date="2018-06" db="EMBL/GenBank/DDBJ databases">
        <title>Nitrincola tibetense sp. nov., isolated from Lake XuguoCo on Tibetan Plateau.</title>
        <authorList>
            <person name="Xing P."/>
        </authorList>
    </citation>
    <scope>NUCLEOTIDE SEQUENCE [LARGE SCALE GENOMIC DNA]</scope>
    <source>
        <strain evidence="11">xg18</strain>
    </source>
</reference>
<comment type="caution">
    <text evidence="10">The sequence shown here is derived from an EMBL/GenBank/DDBJ whole genome shotgun (WGS) entry which is preliminary data.</text>
</comment>
<dbReference type="GO" id="GO:0043590">
    <property type="term" value="C:bacterial nucleoid"/>
    <property type="evidence" value="ECO:0007669"/>
    <property type="project" value="TreeGrafter"/>
</dbReference>
<dbReference type="SUPFAM" id="SSF57863">
    <property type="entry name" value="ArfGap/RecO-like zinc finger"/>
    <property type="match status" value="1"/>
</dbReference>
<evidence type="ECO:0000256" key="8">
    <source>
        <dbReference type="HAMAP-Rule" id="MF_00201"/>
    </source>
</evidence>
<evidence type="ECO:0000313" key="10">
    <source>
        <dbReference type="EMBL" id="RAU17772.1"/>
    </source>
</evidence>
<dbReference type="Pfam" id="PF02565">
    <property type="entry name" value="RecO_C"/>
    <property type="match status" value="1"/>
</dbReference>
<organism evidence="10 11">
    <name type="scientific">Nitrincola tibetensis</name>
    <dbReference type="NCBI Taxonomy" id="2219697"/>
    <lineage>
        <taxon>Bacteria</taxon>
        <taxon>Pseudomonadati</taxon>
        <taxon>Pseudomonadota</taxon>
        <taxon>Gammaproteobacteria</taxon>
        <taxon>Oceanospirillales</taxon>
        <taxon>Oceanospirillaceae</taxon>
        <taxon>Nitrincola</taxon>
    </lineage>
</organism>
<proteinExistence type="inferred from homology"/>
<dbReference type="PANTHER" id="PTHR33991:SF1">
    <property type="entry name" value="DNA REPAIR PROTEIN RECO"/>
    <property type="match status" value="1"/>
</dbReference>
<dbReference type="Gene3D" id="1.20.1440.120">
    <property type="entry name" value="Recombination protein O, C-terminal domain"/>
    <property type="match status" value="1"/>
</dbReference>
<dbReference type="AlphaFoldDB" id="A0A364NL26"/>
<dbReference type="RefSeq" id="WP_112159264.1">
    <property type="nucleotide sequence ID" value="NZ_QKRX01000007.1"/>
</dbReference>
<dbReference type="EMBL" id="QKRX01000007">
    <property type="protein sequence ID" value="RAU17772.1"/>
    <property type="molecule type" value="Genomic_DNA"/>
</dbReference>
<keyword evidence="11" id="KW-1185">Reference proteome</keyword>
<dbReference type="InterPro" id="IPR003717">
    <property type="entry name" value="RecO"/>
</dbReference>
<dbReference type="GO" id="GO:0006302">
    <property type="term" value="P:double-strand break repair"/>
    <property type="evidence" value="ECO:0007669"/>
    <property type="project" value="TreeGrafter"/>
</dbReference>
<dbReference type="NCBIfam" id="TIGR00613">
    <property type="entry name" value="reco"/>
    <property type="match status" value="1"/>
</dbReference>
<evidence type="ECO:0000313" key="11">
    <source>
        <dbReference type="Proteomes" id="UP000250744"/>
    </source>
</evidence>
<keyword evidence="4 8" id="KW-0227">DNA damage</keyword>
<evidence type="ECO:0000256" key="2">
    <source>
        <dbReference type="ARBA" id="ARBA00007452"/>
    </source>
</evidence>
<dbReference type="Gene3D" id="2.40.50.140">
    <property type="entry name" value="Nucleic acid-binding proteins"/>
    <property type="match status" value="1"/>
</dbReference>
<gene>
    <name evidence="8 10" type="primary">recO</name>
    <name evidence="10" type="ORF">DN062_10370</name>
</gene>
<dbReference type="InterPro" id="IPR037278">
    <property type="entry name" value="ARFGAP/RecO"/>
</dbReference>
<keyword evidence="6 8" id="KW-0234">DNA repair</keyword>
<evidence type="ECO:0000256" key="5">
    <source>
        <dbReference type="ARBA" id="ARBA00023172"/>
    </source>
</evidence>
<sequence length="229" mass="26197">MQHRVEQAAAYVLHTRPYRETSLLVDLFSLEYGRLSLVANGARRPGSKRRHHLQPFQAVQVSWRGRHELKTLQSSEVPSVFMPLTGTALLCGLYVNELLQRLLSPAEPCPRLYLYYAYLLNELQLQQDIEGALRTFERQLLETIGYGIAFDAIQADISYTFDPNMGFTPVENDLGAYLGSYLLEIAEDRYENLIVRRIAKRLMREALSAVLGDKPLKSRELFLNYGRSA</sequence>
<evidence type="ECO:0000256" key="3">
    <source>
        <dbReference type="ARBA" id="ARBA00021310"/>
    </source>
</evidence>
<comment type="similarity">
    <text evidence="2 8">Belongs to the RecO family.</text>
</comment>
<evidence type="ECO:0000256" key="6">
    <source>
        <dbReference type="ARBA" id="ARBA00023204"/>
    </source>
</evidence>
<dbReference type="HAMAP" id="MF_00201">
    <property type="entry name" value="RecO"/>
    <property type="match status" value="1"/>
</dbReference>
<evidence type="ECO:0000256" key="7">
    <source>
        <dbReference type="ARBA" id="ARBA00033409"/>
    </source>
</evidence>
<comment type="function">
    <text evidence="1 8">Involved in DNA repair and RecF pathway recombination.</text>
</comment>
<dbReference type="InterPro" id="IPR022572">
    <property type="entry name" value="DNA_rep/recomb_RecO_N"/>
</dbReference>
<evidence type="ECO:0000256" key="4">
    <source>
        <dbReference type="ARBA" id="ARBA00022763"/>
    </source>
</evidence>
<dbReference type="Proteomes" id="UP000250744">
    <property type="component" value="Unassembled WGS sequence"/>
</dbReference>
<dbReference type="OrthoDB" id="9804792at2"/>
<dbReference type="InterPro" id="IPR012340">
    <property type="entry name" value="NA-bd_OB-fold"/>
</dbReference>
<dbReference type="Pfam" id="PF11967">
    <property type="entry name" value="RecO_N"/>
    <property type="match status" value="1"/>
</dbReference>
<dbReference type="PANTHER" id="PTHR33991">
    <property type="entry name" value="DNA REPAIR PROTEIN RECO"/>
    <property type="match status" value="1"/>
</dbReference>
<evidence type="ECO:0000259" key="9">
    <source>
        <dbReference type="Pfam" id="PF11967"/>
    </source>
</evidence>
<protein>
    <recommendedName>
        <fullName evidence="3 8">DNA repair protein RecO</fullName>
    </recommendedName>
    <alternativeName>
        <fullName evidence="7 8">Recombination protein O</fullName>
    </alternativeName>
</protein>
<feature type="domain" description="DNA replication/recombination mediator RecO N-terminal" evidence="9">
    <location>
        <begin position="7"/>
        <end position="77"/>
    </location>
</feature>